<feature type="transmembrane region" description="Helical" evidence="1">
    <location>
        <begin position="82"/>
        <end position="115"/>
    </location>
</feature>
<keyword evidence="1" id="KW-0472">Membrane</keyword>
<dbReference type="SUPFAM" id="SSF81382">
    <property type="entry name" value="Skp1 dimerisation domain-like"/>
    <property type="match status" value="1"/>
</dbReference>
<dbReference type="Gene3D" id="3.30.710.10">
    <property type="entry name" value="Potassium Channel Kv1.1, Chain A"/>
    <property type="match status" value="1"/>
</dbReference>
<name>A0A0M3HL51_ASCLU</name>
<dbReference type="GO" id="GO:0006511">
    <property type="term" value="P:ubiquitin-dependent protein catabolic process"/>
    <property type="evidence" value="ECO:0007669"/>
    <property type="project" value="InterPro"/>
</dbReference>
<evidence type="ECO:0000256" key="1">
    <source>
        <dbReference type="SAM" id="Phobius"/>
    </source>
</evidence>
<protein>
    <submittedName>
        <fullName evidence="4">Skp1 domain-containing protein</fullName>
    </submittedName>
</protein>
<evidence type="ECO:0000313" key="3">
    <source>
        <dbReference type="Proteomes" id="UP000036681"/>
    </source>
</evidence>
<evidence type="ECO:0000313" key="4">
    <source>
        <dbReference type="WBParaSite" id="ALUE_0000224601-mRNA-1"/>
    </source>
</evidence>
<keyword evidence="3" id="KW-1185">Reference proteome</keyword>
<accession>A0A0M3HL51</accession>
<dbReference type="InterPro" id="IPR016072">
    <property type="entry name" value="Skp1_comp_dimer"/>
</dbReference>
<keyword evidence="1" id="KW-0812">Transmembrane</keyword>
<feature type="domain" description="SKP1 component dimerisation" evidence="2">
    <location>
        <begin position="2"/>
        <end position="37"/>
    </location>
</feature>
<dbReference type="Pfam" id="PF01466">
    <property type="entry name" value="Skp1"/>
    <property type="match status" value="1"/>
</dbReference>
<reference evidence="4" key="1">
    <citation type="submission" date="2017-02" db="UniProtKB">
        <authorList>
            <consortium name="WormBaseParasite"/>
        </authorList>
    </citation>
    <scope>IDENTIFICATION</scope>
</reference>
<dbReference type="InterPro" id="IPR011333">
    <property type="entry name" value="SKP1/BTB/POZ_sf"/>
</dbReference>
<dbReference type="Proteomes" id="UP000036681">
    <property type="component" value="Unplaced"/>
</dbReference>
<evidence type="ECO:0000259" key="2">
    <source>
        <dbReference type="Pfam" id="PF01466"/>
    </source>
</evidence>
<organism evidence="3 4">
    <name type="scientific">Ascaris lumbricoides</name>
    <name type="common">Giant roundworm</name>
    <dbReference type="NCBI Taxonomy" id="6252"/>
    <lineage>
        <taxon>Eukaryota</taxon>
        <taxon>Metazoa</taxon>
        <taxon>Ecdysozoa</taxon>
        <taxon>Nematoda</taxon>
        <taxon>Chromadorea</taxon>
        <taxon>Rhabditida</taxon>
        <taxon>Spirurina</taxon>
        <taxon>Ascaridomorpha</taxon>
        <taxon>Ascaridoidea</taxon>
        <taxon>Ascarididae</taxon>
        <taxon>Ascaris</taxon>
    </lineage>
</organism>
<sequence>MATMIKGKSPEEIERILTLEDQFTPEQEEQIRKEQPWPCSAHIIYISFDSIHIWHLQKGIQTTHIMYFIDYECCIIFSRSGWLVFFSCIVDCAIFSLLDTVIIGGEFFSCFYFLILMNKLNETSQ</sequence>
<keyword evidence="1" id="KW-1133">Transmembrane helix</keyword>
<dbReference type="InterPro" id="IPR036296">
    <property type="entry name" value="SKP1-like_dim_sf"/>
</dbReference>
<dbReference type="WBParaSite" id="ALUE_0000224601-mRNA-1">
    <property type="protein sequence ID" value="ALUE_0000224601-mRNA-1"/>
    <property type="gene ID" value="ALUE_0000224601"/>
</dbReference>
<proteinExistence type="predicted"/>
<dbReference type="AlphaFoldDB" id="A0A0M3HL51"/>